<proteinExistence type="predicted"/>
<dbReference type="AlphaFoldDB" id="A0A1F8F7L6"/>
<sequence>MVVPENPIKIEKYKKTRKSSRRTRPEEEWYKIPAPPLIDKELFFQARKQIENNAFLSPRNKKNEYMLSRRMYCTCGIKRHGEGPQHGKHLYYRCSDRIYSFPLNPKCAEKGLNARIADQLVWDKIAGLMSLPELMYEQTNRWLKARKFRIKSTIGDIKGIEKQITKLKSEEERYGKAYGAGVFTIDQLKEYTVPIRDRISLLESQVIKAERERSEINGAQLPTKVEVRKYSVKTARALSNLNFDQKRAIMMNVLDKIVGTQEKLDVSGFLPITPTHVNLKTKYRYSRSSKCR</sequence>
<dbReference type="EMBL" id="MGJP01000058">
    <property type="protein sequence ID" value="OGN08608.1"/>
    <property type="molecule type" value="Genomic_DNA"/>
</dbReference>
<feature type="domain" description="Recombinase" evidence="1">
    <location>
        <begin position="12"/>
        <end position="53"/>
    </location>
</feature>
<evidence type="ECO:0000313" key="3">
    <source>
        <dbReference type="Proteomes" id="UP000177167"/>
    </source>
</evidence>
<accession>A0A1F8F7L6</accession>
<gene>
    <name evidence="2" type="ORF">A3J46_02805</name>
</gene>
<organism evidence="2 3">
    <name type="scientific">Candidatus Yanofskybacteria bacterium RIFCSPHIGHO2_02_FULL_41_11</name>
    <dbReference type="NCBI Taxonomy" id="1802675"/>
    <lineage>
        <taxon>Bacteria</taxon>
        <taxon>Candidatus Yanofskyibacteriota</taxon>
    </lineage>
</organism>
<dbReference type="Proteomes" id="UP000177167">
    <property type="component" value="Unassembled WGS sequence"/>
</dbReference>
<evidence type="ECO:0000313" key="2">
    <source>
        <dbReference type="EMBL" id="OGN08608.1"/>
    </source>
</evidence>
<name>A0A1F8F7L6_9BACT</name>
<comment type="caution">
    <text evidence="2">The sequence shown here is derived from an EMBL/GenBank/DDBJ whole genome shotgun (WGS) entry which is preliminary data.</text>
</comment>
<dbReference type="InterPro" id="IPR011109">
    <property type="entry name" value="DNA_bind_recombinase_dom"/>
</dbReference>
<dbReference type="InterPro" id="IPR050639">
    <property type="entry name" value="SSR_resolvase"/>
</dbReference>
<dbReference type="Gene3D" id="3.90.1750.20">
    <property type="entry name" value="Putative Large Serine Recombinase, Chain B, Domain 2"/>
    <property type="match status" value="1"/>
</dbReference>
<protein>
    <recommendedName>
        <fullName evidence="1">Recombinase domain-containing protein</fullName>
    </recommendedName>
</protein>
<dbReference type="PANTHER" id="PTHR30461:SF19">
    <property type="entry name" value="SITE-SPECIFIC RECOMBINASE RESOLVASE FAMILY"/>
    <property type="match status" value="1"/>
</dbReference>
<dbReference type="PANTHER" id="PTHR30461">
    <property type="entry name" value="DNA-INVERTASE FROM LAMBDOID PROPHAGE"/>
    <property type="match status" value="1"/>
</dbReference>
<dbReference type="Pfam" id="PF07508">
    <property type="entry name" value="Recombinase"/>
    <property type="match status" value="1"/>
</dbReference>
<dbReference type="GO" id="GO:0003677">
    <property type="term" value="F:DNA binding"/>
    <property type="evidence" value="ECO:0007669"/>
    <property type="project" value="InterPro"/>
</dbReference>
<dbReference type="InterPro" id="IPR038109">
    <property type="entry name" value="DNA_bind_recomb_sf"/>
</dbReference>
<dbReference type="GO" id="GO:0000150">
    <property type="term" value="F:DNA strand exchange activity"/>
    <property type="evidence" value="ECO:0007669"/>
    <property type="project" value="InterPro"/>
</dbReference>
<reference evidence="2 3" key="1">
    <citation type="journal article" date="2016" name="Nat. Commun.">
        <title>Thousands of microbial genomes shed light on interconnected biogeochemical processes in an aquifer system.</title>
        <authorList>
            <person name="Anantharaman K."/>
            <person name="Brown C.T."/>
            <person name="Hug L.A."/>
            <person name="Sharon I."/>
            <person name="Castelle C.J."/>
            <person name="Probst A.J."/>
            <person name="Thomas B.C."/>
            <person name="Singh A."/>
            <person name="Wilkins M.J."/>
            <person name="Karaoz U."/>
            <person name="Brodie E.L."/>
            <person name="Williams K.H."/>
            <person name="Hubbard S.S."/>
            <person name="Banfield J.F."/>
        </authorList>
    </citation>
    <scope>NUCLEOTIDE SEQUENCE [LARGE SCALE GENOMIC DNA]</scope>
</reference>
<evidence type="ECO:0000259" key="1">
    <source>
        <dbReference type="Pfam" id="PF07508"/>
    </source>
</evidence>